<name>Q1K179_DESA6</name>
<comment type="caution">
    <text evidence="1">The sequence shown here is derived from an EMBL/GenBank/DDBJ whole genome shotgun (WGS) entry which is preliminary data.</text>
</comment>
<accession>Q1K179</accession>
<sequence length="489" mass="56218">MGPKDALRFINEVENLIGDKYRIYGLDLWPVIRNTFLSLIIDQGKHRCASSKPRMFSLACFFRSLKSLASIRRTDIFFLTDVKYSEKISGSVYLKDAHVLAEISREEGKRVAIGLTGCRLEDMLVDKDRCYLLSSIVYISSFVSRIPYLTKFFPEIEKCIDDFFSCVDQVRHKYKLKFEESDYRKQLVKNVLMCFSALFLLKKLLKKVRPSVAYLHCYYSVFGMAFCAACNDLGIIVADVQHGISGMNMRAYANWKSCPYDGYNTLPRVFLTWTSFDQNAIESWSNLSGGCHRAYLVGNLWRDYLADRWPVDSVKNEWSSFFDRISIYDLKIVVTLQSGFIDSNIVELARNISDRYCIIIRTHPDSDFNKVIADYSDVLTMDNVIFISASMVPVSILMKHMDLHITGWSASVYDAYFESVRSVIISRCGKEYFEELIDKNVAIPLMDEEVLLDVVYKNISTDIGIQDCINEDNVSRASQKKILTNLSEI</sequence>
<dbReference type="EMBL" id="AAEW02000006">
    <property type="protein sequence ID" value="EAT16129.1"/>
    <property type="molecule type" value="Genomic_DNA"/>
</dbReference>
<keyword evidence="2" id="KW-1185">Reference proteome</keyword>
<evidence type="ECO:0000313" key="2">
    <source>
        <dbReference type="Proteomes" id="UP000005695"/>
    </source>
</evidence>
<reference evidence="1" key="2">
    <citation type="submission" date="2006-05" db="EMBL/GenBank/DDBJ databases">
        <title>Sequencing of the draft genome and assembly of Desulfuromonas acetoxidans DSM 684.</title>
        <authorList>
            <consortium name="US DOE Joint Genome Institute (JGI-PGF)"/>
            <person name="Copeland A."/>
            <person name="Lucas S."/>
            <person name="Lapidus A."/>
            <person name="Barry K."/>
            <person name="Detter J.C."/>
            <person name="Glavina del Rio T."/>
            <person name="Hammon N."/>
            <person name="Israni S."/>
            <person name="Dalin E."/>
            <person name="Tice H."/>
            <person name="Bruce D."/>
            <person name="Pitluck S."/>
            <person name="Richardson P."/>
        </authorList>
    </citation>
    <scope>NUCLEOTIDE SEQUENCE [LARGE SCALE GENOMIC DNA]</scope>
    <source>
        <strain evidence="1">DSM 684</strain>
    </source>
</reference>
<organism evidence="1 2">
    <name type="scientific">Desulfuromonas acetoxidans (strain DSM 684 / 11070)</name>
    <dbReference type="NCBI Taxonomy" id="281689"/>
    <lineage>
        <taxon>Bacteria</taxon>
        <taxon>Pseudomonadati</taxon>
        <taxon>Thermodesulfobacteriota</taxon>
        <taxon>Desulfuromonadia</taxon>
        <taxon>Desulfuromonadales</taxon>
        <taxon>Desulfuromonadaceae</taxon>
        <taxon>Desulfuromonas</taxon>
    </lineage>
</organism>
<reference evidence="1" key="1">
    <citation type="submission" date="2006-05" db="EMBL/GenBank/DDBJ databases">
        <title>Annotation of the draft genome assembly of Desulfuromonas acetoxidans DSM 684.</title>
        <authorList>
            <consortium name="US DOE Joint Genome Institute (JGI-ORNL)"/>
            <person name="Larimer F."/>
            <person name="Land M."/>
            <person name="Hauser L."/>
        </authorList>
    </citation>
    <scope>NUCLEOTIDE SEQUENCE [LARGE SCALE GENOMIC DNA]</scope>
    <source>
        <strain evidence="1">DSM 684</strain>
    </source>
</reference>
<protein>
    <submittedName>
        <fullName evidence="1">Uncharacterized protein</fullName>
    </submittedName>
</protein>
<proteinExistence type="predicted"/>
<dbReference type="RefSeq" id="WP_005999268.1">
    <property type="nucleotide sequence ID" value="NZ_AAEW02000006.1"/>
</dbReference>
<dbReference type="OrthoDB" id="8704783at2"/>
<dbReference type="AlphaFoldDB" id="Q1K179"/>
<gene>
    <name evidence="1" type="ORF">Dace_1593</name>
</gene>
<evidence type="ECO:0000313" key="1">
    <source>
        <dbReference type="EMBL" id="EAT16129.1"/>
    </source>
</evidence>
<dbReference type="Proteomes" id="UP000005695">
    <property type="component" value="Unassembled WGS sequence"/>
</dbReference>